<organism evidence="1 2">
    <name type="scientific">Hymenobacter crusticola</name>
    <dbReference type="NCBI Taxonomy" id="1770526"/>
    <lineage>
        <taxon>Bacteria</taxon>
        <taxon>Pseudomonadati</taxon>
        <taxon>Bacteroidota</taxon>
        <taxon>Cytophagia</taxon>
        <taxon>Cytophagales</taxon>
        <taxon>Hymenobacteraceae</taxon>
        <taxon>Hymenobacter</taxon>
    </lineage>
</organism>
<accession>A0A243W5U7</accession>
<keyword evidence="2" id="KW-1185">Reference proteome</keyword>
<sequence length="231" mass="25198">MSDELLLPKELAAVAAAVKLPNSTAVERIYAASLEEAHGTGPGIKGLSKADQLVNQQMEAAYALLLNYHTFEQAWPLMAKQFDISRATCFRRLADAQNLYGDLKKVKKQGARALLLTQVQMIKQLCLTQRPPDVRGALAAAKLEAVLQGLLRADAQGEDSNSGSGNTSYIINLQVGDKKPKAIDLGKLDDVTDAEYELIQEAVQQNVFGAEQMEQMLLELREGEDADDGNR</sequence>
<reference evidence="1 2" key="1">
    <citation type="submission" date="2017-01" db="EMBL/GenBank/DDBJ databases">
        <title>A new Hymenobacter.</title>
        <authorList>
            <person name="Liang Y."/>
            <person name="Feng F."/>
        </authorList>
    </citation>
    <scope>NUCLEOTIDE SEQUENCE [LARGE SCALE GENOMIC DNA]</scope>
    <source>
        <strain evidence="1">MIMBbqt21</strain>
    </source>
</reference>
<dbReference type="AlphaFoldDB" id="A0A243W5U7"/>
<dbReference type="OrthoDB" id="877332at2"/>
<protein>
    <submittedName>
        <fullName evidence="1">Uncharacterized protein</fullName>
    </submittedName>
</protein>
<evidence type="ECO:0000313" key="1">
    <source>
        <dbReference type="EMBL" id="OUJ68662.1"/>
    </source>
</evidence>
<comment type="caution">
    <text evidence="1">The sequence shown here is derived from an EMBL/GenBank/DDBJ whole genome shotgun (WGS) entry which is preliminary data.</text>
</comment>
<dbReference type="RefSeq" id="WP_086597344.1">
    <property type="nucleotide sequence ID" value="NZ_MTSE01000046.1"/>
</dbReference>
<dbReference type="EMBL" id="MTSE01000046">
    <property type="protein sequence ID" value="OUJ68662.1"/>
    <property type="molecule type" value="Genomic_DNA"/>
</dbReference>
<gene>
    <name evidence="1" type="ORF">BXP70_27630</name>
</gene>
<proteinExistence type="predicted"/>
<dbReference type="Proteomes" id="UP000194873">
    <property type="component" value="Unassembled WGS sequence"/>
</dbReference>
<evidence type="ECO:0000313" key="2">
    <source>
        <dbReference type="Proteomes" id="UP000194873"/>
    </source>
</evidence>
<name>A0A243W5U7_9BACT</name>